<accession>A0A1T4NMU8</accession>
<protein>
    <recommendedName>
        <fullName evidence="3">histidine kinase</fullName>
        <ecNumber evidence="3">2.7.13.3</ecNumber>
    </recommendedName>
</protein>
<evidence type="ECO:0000256" key="7">
    <source>
        <dbReference type="ARBA" id="ARBA00022777"/>
    </source>
</evidence>
<reference evidence="12 13" key="1">
    <citation type="submission" date="2017-02" db="EMBL/GenBank/DDBJ databases">
        <authorList>
            <person name="Peterson S.W."/>
        </authorList>
    </citation>
    <scope>NUCLEOTIDE SEQUENCE [LARGE SCALE GENOMIC DNA]</scope>
    <source>
        <strain evidence="12 13">USBA 369</strain>
    </source>
</reference>
<evidence type="ECO:0000256" key="3">
    <source>
        <dbReference type="ARBA" id="ARBA00012438"/>
    </source>
</evidence>
<evidence type="ECO:0000256" key="5">
    <source>
        <dbReference type="ARBA" id="ARBA00022679"/>
    </source>
</evidence>
<evidence type="ECO:0000313" key="12">
    <source>
        <dbReference type="EMBL" id="SJZ80589.1"/>
    </source>
</evidence>
<feature type="coiled-coil region" evidence="9">
    <location>
        <begin position="338"/>
        <end position="365"/>
    </location>
</feature>
<evidence type="ECO:0000256" key="6">
    <source>
        <dbReference type="ARBA" id="ARBA00022741"/>
    </source>
</evidence>
<dbReference type="EMBL" id="FUXL01000003">
    <property type="protein sequence ID" value="SJZ80589.1"/>
    <property type="molecule type" value="Genomic_DNA"/>
</dbReference>
<dbReference type="GO" id="GO:0004673">
    <property type="term" value="F:protein histidine kinase activity"/>
    <property type="evidence" value="ECO:0007669"/>
    <property type="project" value="UniProtKB-EC"/>
</dbReference>
<keyword evidence="13" id="KW-1185">Reference proteome</keyword>
<name>A0A1T4NMU8_9HYPH</name>
<evidence type="ECO:0000256" key="8">
    <source>
        <dbReference type="ARBA" id="ARBA00022840"/>
    </source>
</evidence>
<dbReference type="PANTHER" id="PTHR41523">
    <property type="entry name" value="TWO-COMPONENT SYSTEM SENSOR PROTEIN"/>
    <property type="match status" value="1"/>
</dbReference>
<evidence type="ECO:0000313" key="13">
    <source>
        <dbReference type="Proteomes" id="UP000190135"/>
    </source>
</evidence>
<dbReference type="InterPro" id="IPR036890">
    <property type="entry name" value="HATPase_C_sf"/>
</dbReference>
<dbReference type="GO" id="GO:0016020">
    <property type="term" value="C:membrane"/>
    <property type="evidence" value="ECO:0007669"/>
    <property type="project" value="UniProtKB-SubCell"/>
</dbReference>
<dbReference type="EC" id="2.7.13.3" evidence="3"/>
<evidence type="ECO:0000256" key="9">
    <source>
        <dbReference type="SAM" id="Coils"/>
    </source>
</evidence>
<keyword evidence="10" id="KW-0812">Transmembrane</keyword>
<feature type="transmembrane region" description="Helical" evidence="10">
    <location>
        <begin position="26"/>
        <end position="48"/>
    </location>
</feature>
<keyword evidence="10" id="KW-0472">Membrane</keyword>
<sequence>MTNGAQTRANRSSRRFRWFHRPPLRVYLAFFALLVLVPALLFSAYLIVQFSRQQEQLAAGQVADTAVIVSNAIDREIYGMLTAANVLASSPFLDEEDLSRFHERTRAALANADAVLVNPQMQVVLNTRQPFPMEPAPVAYADAIEKAFQTRTPQISDVYYGPNADDMLFHVAVPVIRRDEVVYVLVVNRPAESLGSLLTNRTLPEAWAAVVKDNKGRRVFAALSSSNGIGIKEVAQENPSVAETLRDEHRSMIEASQTSFLTGWTTTVGVPRRVIEESASRSWMMLVGAGTILAVFCLSLAVLFGRTVATPILRLSHQAAALGRGEPAMPIRTRFDEIGTVSRALARASRERREAEEQNRLLMREMTHRAKNQYALIAAIARRAARESNDASALLETLSQALSSLARSADLLAGKGWESAPLADLIATQLAAFGAGDGGSEQFIIGGPKVWLNPSAAQTIGLALHELATNAAKYGALSVAEGRVEIAWTVAGEEFAITWRETGGPPVAVPRHQGFGSLVVKKMTARGLGGDVLMDFAPSGVVWRLTAPLESVSMS</sequence>
<dbReference type="AlphaFoldDB" id="A0A1T4NMU8"/>
<dbReference type="GO" id="GO:0007165">
    <property type="term" value="P:signal transduction"/>
    <property type="evidence" value="ECO:0007669"/>
    <property type="project" value="InterPro"/>
</dbReference>
<keyword evidence="4" id="KW-0597">Phosphoprotein</keyword>
<dbReference type="Gene3D" id="6.10.340.10">
    <property type="match status" value="1"/>
</dbReference>
<gene>
    <name evidence="12" type="ORF">SAMN05428963_103102</name>
</gene>
<organism evidence="12 13">
    <name type="scientific">Consotaella salsifontis</name>
    <dbReference type="NCBI Taxonomy" id="1365950"/>
    <lineage>
        <taxon>Bacteria</taxon>
        <taxon>Pseudomonadati</taxon>
        <taxon>Pseudomonadota</taxon>
        <taxon>Alphaproteobacteria</taxon>
        <taxon>Hyphomicrobiales</taxon>
        <taxon>Aurantimonadaceae</taxon>
        <taxon>Consotaella</taxon>
    </lineage>
</organism>
<dbReference type="SUPFAM" id="SSF55874">
    <property type="entry name" value="ATPase domain of HSP90 chaperone/DNA topoisomerase II/histidine kinase"/>
    <property type="match status" value="1"/>
</dbReference>
<keyword evidence="9" id="KW-0175">Coiled coil</keyword>
<keyword evidence="10" id="KW-1133">Transmembrane helix</keyword>
<dbReference type="CDD" id="cd18773">
    <property type="entry name" value="PDC1_HK_sensor"/>
    <property type="match status" value="1"/>
</dbReference>
<dbReference type="Pfam" id="PF07536">
    <property type="entry name" value="HWE_HK"/>
    <property type="match status" value="1"/>
</dbReference>
<evidence type="ECO:0000256" key="10">
    <source>
        <dbReference type="SAM" id="Phobius"/>
    </source>
</evidence>
<dbReference type="SMART" id="SM00911">
    <property type="entry name" value="HWE_HK"/>
    <property type="match status" value="1"/>
</dbReference>
<feature type="domain" description="HAMP" evidence="11">
    <location>
        <begin position="306"/>
        <end position="357"/>
    </location>
</feature>
<keyword evidence="5" id="KW-0808">Transferase</keyword>
<evidence type="ECO:0000256" key="4">
    <source>
        <dbReference type="ARBA" id="ARBA00022553"/>
    </source>
</evidence>
<dbReference type="STRING" id="1365950.SAMN05428963_103102"/>
<evidence type="ECO:0000259" key="11">
    <source>
        <dbReference type="PROSITE" id="PS50885"/>
    </source>
</evidence>
<dbReference type="InterPro" id="IPR011102">
    <property type="entry name" value="Sig_transdc_His_kinase_HWE"/>
</dbReference>
<evidence type="ECO:0000256" key="2">
    <source>
        <dbReference type="ARBA" id="ARBA00004370"/>
    </source>
</evidence>
<dbReference type="Proteomes" id="UP000190135">
    <property type="component" value="Unassembled WGS sequence"/>
</dbReference>
<keyword evidence="7 12" id="KW-0418">Kinase</keyword>
<dbReference type="PANTHER" id="PTHR41523:SF7">
    <property type="entry name" value="HISTIDINE KINASE"/>
    <property type="match status" value="1"/>
</dbReference>
<evidence type="ECO:0000256" key="1">
    <source>
        <dbReference type="ARBA" id="ARBA00000085"/>
    </source>
</evidence>
<feature type="transmembrane region" description="Helical" evidence="10">
    <location>
        <begin position="283"/>
        <end position="304"/>
    </location>
</feature>
<dbReference type="Gene3D" id="3.30.565.10">
    <property type="entry name" value="Histidine kinase-like ATPase, C-terminal domain"/>
    <property type="match status" value="1"/>
</dbReference>
<keyword evidence="8" id="KW-0067">ATP-binding</keyword>
<dbReference type="PROSITE" id="PS50885">
    <property type="entry name" value="HAMP"/>
    <property type="match status" value="1"/>
</dbReference>
<keyword evidence="6" id="KW-0547">Nucleotide-binding</keyword>
<comment type="subcellular location">
    <subcellularLocation>
        <location evidence="2">Membrane</location>
    </subcellularLocation>
</comment>
<comment type="catalytic activity">
    <reaction evidence="1">
        <text>ATP + protein L-histidine = ADP + protein N-phospho-L-histidine.</text>
        <dbReference type="EC" id="2.7.13.3"/>
    </reaction>
</comment>
<proteinExistence type="predicted"/>
<dbReference type="GO" id="GO:0005524">
    <property type="term" value="F:ATP binding"/>
    <property type="evidence" value="ECO:0007669"/>
    <property type="project" value="UniProtKB-KW"/>
</dbReference>
<dbReference type="InterPro" id="IPR003660">
    <property type="entry name" value="HAMP_dom"/>
</dbReference>